<accession>A0A8B6H3H3</accession>
<feature type="region of interest" description="Disordered" evidence="1">
    <location>
        <begin position="959"/>
        <end position="1011"/>
    </location>
</feature>
<feature type="compositionally biased region" description="Polar residues" evidence="1">
    <location>
        <begin position="965"/>
        <end position="989"/>
    </location>
</feature>
<comment type="caution">
    <text evidence="2">The sequence shown here is derived from an EMBL/GenBank/DDBJ whole genome shotgun (WGS) entry which is preliminary data.</text>
</comment>
<feature type="region of interest" description="Disordered" evidence="1">
    <location>
        <begin position="859"/>
        <end position="879"/>
    </location>
</feature>
<feature type="compositionally biased region" description="Basic and acidic residues" evidence="1">
    <location>
        <begin position="2501"/>
        <end position="2513"/>
    </location>
</feature>
<dbReference type="Gene3D" id="3.30.70.270">
    <property type="match status" value="1"/>
</dbReference>
<feature type="compositionally biased region" description="Low complexity" evidence="1">
    <location>
        <begin position="2048"/>
        <end position="2061"/>
    </location>
</feature>
<feature type="region of interest" description="Disordered" evidence="1">
    <location>
        <begin position="2042"/>
        <end position="2061"/>
    </location>
</feature>
<feature type="region of interest" description="Disordered" evidence="1">
    <location>
        <begin position="2468"/>
        <end position="2530"/>
    </location>
</feature>
<dbReference type="Proteomes" id="UP000596742">
    <property type="component" value="Unassembled WGS sequence"/>
</dbReference>
<evidence type="ECO:0000256" key="1">
    <source>
        <dbReference type="SAM" id="MobiDB-lite"/>
    </source>
</evidence>
<dbReference type="PANTHER" id="PTHR14918">
    <property type="entry name" value="KICSTOR COMPLEX PROTEIN SZT2"/>
    <property type="match status" value="1"/>
</dbReference>
<feature type="region of interest" description="Disordered" evidence="1">
    <location>
        <begin position="130"/>
        <end position="194"/>
    </location>
</feature>
<organism evidence="2 3">
    <name type="scientific">Mytilus galloprovincialis</name>
    <name type="common">Mediterranean mussel</name>
    <dbReference type="NCBI Taxonomy" id="29158"/>
    <lineage>
        <taxon>Eukaryota</taxon>
        <taxon>Metazoa</taxon>
        <taxon>Spiralia</taxon>
        <taxon>Lophotrochozoa</taxon>
        <taxon>Mollusca</taxon>
        <taxon>Bivalvia</taxon>
        <taxon>Autobranchia</taxon>
        <taxon>Pteriomorphia</taxon>
        <taxon>Mytilida</taxon>
        <taxon>Mytiloidea</taxon>
        <taxon>Mytilidae</taxon>
        <taxon>Mytilinae</taxon>
        <taxon>Mytilus</taxon>
    </lineage>
</organism>
<dbReference type="GO" id="GO:0005777">
    <property type="term" value="C:peroxisome"/>
    <property type="evidence" value="ECO:0007669"/>
    <property type="project" value="InterPro"/>
</dbReference>
<sequence length="3069" mass="349831">MYLEDEGHNFSSTDEQPSKGSNSILFQLLLDKLSETFDKKVSLSKIDCKRFLELLKKRSRDDLENPLPFSIDKVLSNSTEIPQWCCFVKSVSNNRMFMTILPESFNDLLLLDTKLEVIKEGLSESDEIIDRVSESQSAPTESPIAPTESPSGPSESTSVLTESPSVLTELGDAPRDDGLQDNKPHKKTEHKHDKEEEPYHYYTIPFYMYESYLPNVLDMLINPWDFTLPEDIYEDLTFMESDRDESFSKSPMFKVPSFEREFTPGCDEATMYMSWMRITHERRLTECSNNENEATLKQQCSVLTDIYYSCFVNGVFQSVQQDLGVHKNDVDAAINNICEESLAIETDITTFLLSSCQHFQKIAESAKFDLANRDNTIQDEQEEEEVEDFFPRRQSVRFNDFVEELDCHPVCDNIPMSLQLPKTTAKLKTSLSYPCEFTEGSHNLVKNKFIDIVQKWFKQVPSNPDYYIYCPVNIPQSVSGEEESDDRNQSDGILDLSQQDYDEFAFFDDDDLVVVERKQTDHLSTASMLDSEESYTDEDICEEEKESENIPLFVFFTCTVKHRLDQEPIAVQGLIPCLDEIVNKIETDMEVNLSDLKVTFDINCVTMATDVEEEPKRTFMRMLSNNSTSSSPPLSPREDTMGSSTDLGSLKQTFPDPIKHLPRQQHLAVTKCKEELEWLLKDEIASSLRQLNLIQTDTLEFVTDHIKKSAKKGKPNCSCEHIPFHFVYGVEKSLPNFKEEFERLPLQKYKLMTEEDFYFVVTNKSYNNVLTKALTTALVELSRENTPASLEIVASSSNDINTAVTYVSPTLMSTEKQKIISPVSHSIEDGLSPLPSEKGGLSPLLSGSEESSSVFLKVDGNIDKKSDNDNNENSTASERDHFTDFYDKLDGIKTNIRPVKSVDLRSLSAGEIDLQGLKKSSSCAGIIMTSVGNTKEIACLAPPPPVMTWASHGQFLGRSRHFSAPSGQGTPRSKTSTIDHTPSWLSSRASEAGYEGDSSDNEEGDTGFNDLSGSVQQPIPKFWLIMKVISKVKDLGVDVYFHSRETGQEDTEEIIEQRNLVSHVKDSIDKLCCKVNQLLLLNDLYDTRVCKNLLVPEADEDVKWAVDKTVPRGMTLNRGSEDGSEEEEEAAGDQHYLYDTHKWDGGHFDCESVYTKTFYIHSRLKSMSGPRTSSNSKEDKPEEDELETILDTLKEKQDILKDLDKNILDSVQEEDIEQEILDTDEFRLHKYAVTTDIEKAFLNVGLEEKDRDVTRFYWYSNPTDPTGQLVTYRFKSVLFGATCSPFILNAVLLKHLKDNVCTWTERLTNDLYVDNIISSFSEENDLINYYNQTRPLFANAGFNLRSWASNSEMLQEFARKDSVVDNDKIIKVLGLKWNAEKDTITFAKKDALGNKNKAVTKRDVLKQTSRIYDPLGILSPITVRNKMFLQELWKNGLDWDQSLSSEFTKQWTEIAQNTEKALETEIPRIQIVLQWMNTTKPLNVFTRNRVQEIKKLTEKYQWKYCPTNSNPADLLSRGVDFDKFADSDLWFKGPTWINEENLWPKWNGNETIILTNLEDTENTQTTEDNTDRNSINIAHISGIVDISRIDTYNKLLHVTAYVIRFIENWMTALKAVLNKFSVINRKNMFVIKESTTHAVFYLRLKEVSGKDAIYQRQLSTIIGEEFELGESSASLIAMMKREEMLNVPEKDSDTLSITSSGSAISSIKPQDEIQLFVHGIEPPGKDIRVGLVNTLQNKLDDAVLDILCLQLNRNPMSKLSAEDVHFIQKPQEIRRNAEDSKGPMQIQLTIPVSATMQLSAVVYYLKQNLKLFSHIPNYADNRPDSHFQDIMDGRQQAIPDGQAFLYIRPTHGGKGIACISLALVDGKGIPVQALGCRKPSRIGYTKIASEKEFEHLIHTDLYESNGDSRPGPTALIQFRAWEVGSADLGSLKEKLILAVHHSLCDIVTEFTMLTASVCQIPHQLMELLPVASYSTPSSPHAPRESDLQRRHSIMTRKMPDKIVLSSAVSSPLLQSLKDAFTRVTSPSPDQAKSFFDIPSSAAHVQGQSSPSPSLMSDYSSGSEGDVQQIIQKYEEGSRGILNPVFSSLLIKWFDFCHEIGVSSVSKDVMALSSRFAVDFFLKEFINVVSHILGDVHPKIFKLYKDSEGNLCNGTLYNPCRVPVQTDDVNIESSLDTTDRFDMVMADQDINFVVVGRNTEQWQASVQDFNEEEFTASPTSPKAIPKHALQRFAPLWSEREKSPDILNMLASPDPLFIPRQRLLLLTVQNRNLCLYTYNWAGDLNKMLILNVSKLVKWNNNRNILLNSIISQKMGLFHHCGFSQSSKTKNSELDNLIKHAAPPPNEHLRRKNSNIGPFSAGHPSQPFDEAFKDTQPTKPLSQTQHAVIRDVVKCHGLQTQGVRGHVRKDVDAILTLNKLFWSWIAKSSCNEPIYEEDLHLLKQFSRLLHYCATPILFFSQWRQKIMEKYRSTQKLPSTPTPDKTDKSRSRHSSGTSTSSLRTKRADSQDGKKRPDSTPSDSPIHGQKQKRFQEEGWHVEIRSEFISEYINYVKSLGFVPINLTANPKKNFRHRKTPSHENFVPDDSHIHGSIGTVKHLQKTMSGGIMLMELSFREQYFCVKLFVCESSRLGTPVNQHLKVLFVDECEKCKDLIHVHSFAHDFHLRSIQSCISGKGMYKNFYHMTGFLSDFSLVYPYPPAFSRNFLLTDFITFPELSSPAQTLYEHMTNHIKDHGMKVIAMTPTVDADIESEYCFVRTTEYALTQYKEFKVPTRQKSVTDDFDIGLVITNMSQSNVYQTDAERYTLKLQYFIVLTSKRDLFPVAYLEKKLGQFKTLPQTPEVIPRISNNPVPVKQHIGVRKQSRRPYKRTNQHQETAENILMQESTMAREKMNELIRQSTAECRKDSLWNRMLIVTHADEDVKKKKRSDTEESKDGFQKLSHDEFLELLGMVVKQKLSDIDPQLMPFHNMSFMWYKSLYKVLQSRYPETHRSFSSPDGHVQYLVVVNPQFPDMLMMLMIDVKDHKTDLCAVFREALSDESDQSKPSLPFINIQDHETDFINVCCFHLWASLL</sequence>
<dbReference type="InterPro" id="IPR033228">
    <property type="entry name" value="SZT2"/>
</dbReference>
<feature type="compositionally biased region" description="Polar residues" evidence="1">
    <location>
        <begin position="2470"/>
        <end position="2479"/>
    </location>
</feature>
<feature type="compositionally biased region" description="Low complexity" evidence="1">
    <location>
        <begin position="623"/>
        <end position="632"/>
    </location>
</feature>
<feature type="compositionally biased region" description="Low complexity" evidence="1">
    <location>
        <begin position="146"/>
        <end position="158"/>
    </location>
</feature>
<reference evidence="2" key="1">
    <citation type="submission" date="2018-11" db="EMBL/GenBank/DDBJ databases">
        <authorList>
            <person name="Alioto T."/>
            <person name="Alioto T."/>
        </authorList>
    </citation>
    <scope>NUCLEOTIDE SEQUENCE</scope>
</reference>
<evidence type="ECO:0000313" key="2">
    <source>
        <dbReference type="EMBL" id="VDI73839.1"/>
    </source>
</evidence>
<protein>
    <submittedName>
        <fullName evidence="2">Uncharacterized protein</fullName>
    </submittedName>
</protein>
<dbReference type="InterPro" id="IPR043502">
    <property type="entry name" value="DNA/RNA_pol_sf"/>
</dbReference>
<feature type="region of interest" description="Disordered" evidence="1">
    <location>
        <begin position="1166"/>
        <end position="1185"/>
    </location>
</feature>
<dbReference type="SUPFAM" id="SSF56672">
    <property type="entry name" value="DNA/RNA polymerases"/>
    <property type="match status" value="1"/>
</dbReference>
<dbReference type="OrthoDB" id="43547at2759"/>
<evidence type="ECO:0000313" key="3">
    <source>
        <dbReference type="Proteomes" id="UP000596742"/>
    </source>
</evidence>
<feature type="region of interest" description="Disordered" evidence="1">
    <location>
        <begin position="623"/>
        <end position="648"/>
    </location>
</feature>
<dbReference type="EMBL" id="UYJE01009482">
    <property type="protein sequence ID" value="VDI73839.1"/>
    <property type="molecule type" value="Genomic_DNA"/>
</dbReference>
<dbReference type="InterPro" id="IPR008042">
    <property type="entry name" value="Retrotrans_Pao"/>
</dbReference>
<dbReference type="Gene3D" id="3.10.10.10">
    <property type="entry name" value="HIV Type 1 Reverse Transcriptase, subunit A, domain 1"/>
    <property type="match status" value="1"/>
</dbReference>
<gene>
    <name evidence="2" type="ORF">MGAL_10B026433</name>
</gene>
<dbReference type="PANTHER" id="PTHR14918:SF3">
    <property type="entry name" value="KICSTOR COMPLEX PROTEIN SZT2"/>
    <property type="match status" value="1"/>
</dbReference>
<dbReference type="Pfam" id="PF05380">
    <property type="entry name" value="Peptidase_A17"/>
    <property type="match status" value="1"/>
</dbReference>
<feature type="compositionally biased region" description="Basic and acidic residues" evidence="1">
    <location>
        <begin position="172"/>
        <end position="183"/>
    </location>
</feature>
<name>A0A8B6H3H3_MYTGA</name>
<dbReference type="InterPro" id="IPR043128">
    <property type="entry name" value="Rev_trsase/Diguanyl_cyclase"/>
</dbReference>
<proteinExistence type="predicted"/>
<keyword evidence="3" id="KW-1185">Reference proteome</keyword>